<keyword evidence="3 7" id="KW-0067">ATP-binding</keyword>
<dbReference type="InterPro" id="IPR003439">
    <property type="entry name" value="ABC_transporter-like_ATP-bd"/>
</dbReference>
<evidence type="ECO:0000259" key="6">
    <source>
        <dbReference type="PROSITE" id="PS50893"/>
    </source>
</evidence>
<sequence>MIEARQLSFRVRERELVRSLNLRVRPGEFTAILGPNGAGKSTLLKLLCGQLKPTTGTIFFAGKPLAEWSARDLAKYRAVLPQQSAVPFDFTALEVVLLGRSPYGDAGSQEGLAREALRMTDSEHLADRVVTTLSGGELQRVQFARVLLQIGWRPVSDGRCLMLDEPISNLDPAHQHGALQVARNMARRGVTVLVVIHDLNLAAQYADHVILMKEGGIVAEGAPAEVMTAERIGDVFSVHARITANPLCEAPAVFVELPPR</sequence>
<evidence type="ECO:0000256" key="5">
    <source>
        <dbReference type="ARBA" id="ARBA00037066"/>
    </source>
</evidence>
<dbReference type="FunCoup" id="A0A146G885">
    <property type="interactions" value="387"/>
</dbReference>
<feature type="domain" description="ABC transporter" evidence="6">
    <location>
        <begin position="2"/>
        <end position="239"/>
    </location>
</feature>
<name>A0A146G885_TERSA</name>
<dbReference type="SMART" id="SM00382">
    <property type="entry name" value="AAA"/>
    <property type="match status" value="1"/>
</dbReference>
<evidence type="ECO:0000256" key="3">
    <source>
        <dbReference type="ARBA" id="ARBA00022840"/>
    </source>
</evidence>
<dbReference type="PROSITE" id="PS00211">
    <property type="entry name" value="ABC_TRANSPORTER_1"/>
    <property type="match status" value="1"/>
</dbReference>
<proteinExistence type="predicted"/>
<dbReference type="Proteomes" id="UP000076023">
    <property type="component" value="Unassembled WGS sequence"/>
</dbReference>
<dbReference type="InParanoid" id="A0A146G885"/>
<evidence type="ECO:0000256" key="2">
    <source>
        <dbReference type="ARBA" id="ARBA00022741"/>
    </source>
</evidence>
<dbReference type="NCBIfam" id="NF010068">
    <property type="entry name" value="PRK13548.1"/>
    <property type="match status" value="1"/>
</dbReference>
<comment type="function">
    <text evidence="5">Part of the ABC transporter complex HmuTUV involved in hemin import. Responsible for energy coupling to the transport system.</text>
</comment>
<dbReference type="GO" id="GO:0005524">
    <property type="term" value="F:ATP binding"/>
    <property type="evidence" value="ECO:0007669"/>
    <property type="project" value="UniProtKB-KW"/>
</dbReference>
<keyword evidence="8" id="KW-1185">Reference proteome</keyword>
<evidence type="ECO:0000256" key="1">
    <source>
        <dbReference type="ARBA" id="ARBA00022448"/>
    </source>
</evidence>
<dbReference type="OrthoDB" id="9799337at2"/>
<dbReference type="AlphaFoldDB" id="A0A146G885"/>
<dbReference type="FunFam" id="3.40.50.300:FF:000134">
    <property type="entry name" value="Iron-enterobactin ABC transporter ATP-binding protein"/>
    <property type="match status" value="1"/>
</dbReference>
<dbReference type="RefSeq" id="WP_075078661.1">
    <property type="nucleotide sequence ID" value="NZ_BDCO01000002.1"/>
</dbReference>
<dbReference type="STRING" id="690879.TSACC_21258"/>
<keyword evidence="4" id="KW-1278">Translocase</keyword>
<evidence type="ECO:0000256" key="4">
    <source>
        <dbReference type="ARBA" id="ARBA00022967"/>
    </source>
</evidence>
<organism evidence="7 8">
    <name type="scientific">Terrimicrobium sacchariphilum</name>
    <dbReference type="NCBI Taxonomy" id="690879"/>
    <lineage>
        <taxon>Bacteria</taxon>
        <taxon>Pseudomonadati</taxon>
        <taxon>Verrucomicrobiota</taxon>
        <taxon>Terrimicrobiia</taxon>
        <taxon>Terrimicrobiales</taxon>
        <taxon>Terrimicrobiaceae</taxon>
        <taxon>Terrimicrobium</taxon>
    </lineage>
</organism>
<protein>
    <submittedName>
        <fullName evidence="7">Iron complex transport system ATP-binding protein</fullName>
    </submittedName>
</protein>
<dbReference type="GO" id="GO:0016887">
    <property type="term" value="F:ATP hydrolysis activity"/>
    <property type="evidence" value="ECO:0007669"/>
    <property type="project" value="InterPro"/>
</dbReference>
<dbReference type="PANTHER" id="PTHR42794:SF1">
    <property type="entry name" value="HEMIN IMPORT ATP-BINDING PROTEIN HMUV"/>
    <property type="match status" value="1"/>
</dbReference>
<evidence type="ECO:0000313" key="8">
    <source>
        <dbReference type="Proteomes" id="UP000076023"/>
    </source>
</evidence>
<comment type="caution">
    <text evidence="7">The sequence shown here is derived from an EMBL/GenBank/DDBJ whole genome shotgun (WGS) entry which is preliminary data.</text>
</comment>
<dbReference type="Gene3D" id="3.40.50.300">
    <property type="entry name" value="P-loop containing nucleotide triphosphate hydrolases"/>
    <property type="match status" value="1"/>
</dbReference>
<dbReference type="CDD" id="cd03214">
    <property type="entry name" value="ABC_Iron-Siderophores_B12_Hemin"/>
    <property type="match status" value="1"/>
</dbReference>
<gene>
    <name evidence="7" type="ORF">TSACC_21258</name>
</gene>
<reference evidence="8" key="1">
    <citation type="journal article" date="2017" name="Genome Announc.">
        <title>Draft Genome Sequence of Terrimicrobium sacchariphilum NM-5T, a Facultative Anaerobic Soil Bacterium of the Class Spartobacteria.</title>
        <authorList>
            <person name="Qiu Y.L."/>
            <person name="Tourlousse D.M."/>
            <person name="Matsuura N."/>
            <person name="Ohashi A."/>
            <person name="Sekiguchi Y."/>
        </authorList>
    </citation>
    <scope>NUCLEOTIDE SEQUENCE [LARGE SCALE GENOMIC DNA]</scope>
    <source>
        <strain evidence="8">NM-5</strain>
    </source>
</reference>
<dbReference type="SUPFAM" id="SSF52540">
    <property type="entry name" value="P-loop containing nucleoside triphosphate hydrolases"/>
    <property type="match status" value="1"/>
</dbReference>
<dbReference type="InterPro" id="IPR017871">
    <property type="entry name" value="ABC_transporter-like_CS"/>
</dbReference>
<evidence type="ECO:0000313" key="7">
    <source>
        <dbReference type="EMBL" id="GAT32856.1"/>
    </source>
</evidence>
<dbReference type="PROSITE" id="PS50893">
    <property type="entry name" value="ABC_TRANSPORTER_2"/>
    <property type="match status" value="1"/>
</dbReference>
<dbReference type="InterPro" id="IPR027417">
    <property type="entry name" value="P-loop_NTPase"/>
</dbReference>
<dbReference type="PANTHER" id="PTHR42794">
    <property type="entry name" value="HEMIN IMPORT ATP-BINDING PROTEIN HMUV"/>
    <property type="match status" value="1"/>
</dbReference>
<accession>A0A146G885</accession>
<dbReference type="Pfam" id="PF00005">
    <property type="entry name" value="ABC_tran"/>
    <property type="match status" value="1"/>
</dbReference>
<dbReference type="EMBL" id="BDCO01000002">
    <property type="protein sequence ID" value="GAT32856.1"/>
    <property type="molecule type" value="Genomic_DNA"/>
</dbReference>
<dbReference type="InterPro" id="IPR003593">
    <property type="entry name" value="AAA+_ATPase"/>
</dbReference>
<keyword evidence="2" id="KW-0547">Nucleotide-binding</keyword>
<keyword evidence="1" id="KW-0813">Transport</keyword>